<keyword evidence="2" id="KW-1185">Reference proteome</keyword>
<protein>
    <recommendedName>
        <fullName evidence="3">Prokaryotic metallothionein</fullName>
    </recommendedName>
</protein>
<gene>
    <name evidence="1" type="ORF">V202x_08660</name>
</gene>
<reference evidence="1 2" key="1">
    <citation type="submission" date="2019-03" db="EMBL/GenBank/DDBJ databases">
        <title>Deep-cultivation of Planctomycetes and their phenomic and genomic characterization uncovers novel biology.</title>
        <authorList>
            <person name="Wiegand S."/>
            <person name="Jogler M."/>
            <person name="Boedeker C."/>
            <person name="Pinto D."/>
            <person name="Vollmers J."/>
            <person name="Rivas-Marin E."/>
            <person name="Kohn T."/>
            <person name="Peeters S.H."/>
            <person name="Heuer A."/>
            <person name="Rast P."/>
            <person name="Oberbeckmann S."/>
            <person name="Bunk B."/>
            <person name="Jeske O."/>
            <person name="Meyerdierks A."/>
            <person name="Storesund J.E."/>
            <person name="Kallscheuer N."/>
            <person name="Luecker S."/>
            <person name="Lage O.M."/>
            <person name="Pohl T."/>
            <person name="Merkel B.J."/>
            <person name="Hornburger P."/>
            <person name="Mueller R.-W."/>
            <person name="Bruemmer F."/>
            <person name="Labrenz M."/>
            <person name="Spormann A.M."/>
            <person name="Op den Camp H."/>
            <person name="Overmann J."/>
            <person name="Amann R."/>
            <person name="Jetten M.S.M."/>
            <person name="Mascher T."/>
            <person name="Medema M.H."/>
            <person name="Devos D.P."/>
            <person name="Kaster A.-K."/>
            <person name="Ovreas L."/>
            <person name="Rohde M."/>
            <person name="Galperin M.Y."/>
            <person name="Jogler C."/>
        </authorList>
    </citation>
    <scope>NUCLEOTIDE SEQUENCE [LARGE SCALE GENOMIC DNA]</scope>
    <source>
        <strain evidence="1 2">V202</strain>
    </source>
</reference>
<evidence type="ECO:0000313" key="1">
    <source>
        <dbReference type="EMBL" id="QDU07510.1"/>
    </source>
</evidence>
<organism evidence="1 2">
    <name type="scientific">Gimesia aquarii</name>
    <dbReference type="NCBI Taxonomy" id="2527964"/>
    <lineage>
        <taxon>Bacteria</taxon>
        <taxon>Pseudomonadati</taxon>
        <taxon>Planctomycetota</taxon>
        <taxon>Planctomycetia</taxon>
        <taxon>Planctomycetales</taxon>
        <taxon>Planctomycetaceae</taxon>
        <taxon>Gimesia</taxon>
    </lineage>
</organism>
<sequence>MNAKKCPVCSWEIKEAFKVQADGKEIAVCCQDCAKTVKESPAKYSGHMK</sequence>
<name>A0A517WQH3_9PLAN</name>
<evidence type="ECO:0008006" key="3">
    <source>
        <dbReference type="Google" id="ProtNLM"/>
    </source>
</evidence>
<dbReference type="RefSeq" id="WP_197993221.1">
    <property type="nucleotide sequence ID" value="NZ_CP037422.1"/>
</dbReference>
<dbReference type="EMBL" id="CP037422">
    <property type="protein sequence ID" value="QDU07510.1"/>
    <property type="molecule type" value="Genomic_DNA"/>
</dbReference>
<proteinExistence type="predicted"/>
<dbReference type="AlphaFoldDB" id="A0A517WQH3"/>
<accession>A0A517WQH3</accession>
<dbReference type="Proteomes" id="UP000318384">
    <property type="component" value="Chromosome"/>
</dbReference>
<evidence type="ECO:0000313" key="2">
    <source>
        <dbReference type="Proteomes" id="UP000318384"/>
    </source>
</evidence>